<feature type="transmembrane region" description="Helical" evidence="1">
    <location>
        <begin position="69"/>
        <end position="95"/>
    </location>
</feature>
<dbReference type="EMBL" id="BONG01000023">
    <property type="protein sequence ID" value="GIF90420.1"/>
    <property type="molecule type" value="Genomic_DNA"/>
</dbReference>
<sequence length="206" mass="21434">MTVKLTPVQRNDLGDVGIVQATQRLHREALPKVRGNAMAWRNGLAGLLAGLLGFSLLKGQDDITRLTTPWAVAVGLLLLGAFVVGGIGAMGLLWAAHGRPKVIKRTEVRSGLAADRAEAVAALRSLRWGIRLTVACAMLITAAVATTWYGPTTGAPELEVTLPSGPVCGSVVRVEGGVLTLATTAGERHMSLAEAVGMHAVEKCSG</sequence>
<protein>
    <submittedName>
        <fullName evidence="2">Uncharacterized protein</fullName>
    </submittedName>
</protein>
<name>A0A8J3K482_9ACTN</name>
<dbReference type="RefSeq" id="WP_191842613.1">
    <property type="nucleotide sequence ID" value="NZ_BAAALB010000024.1"/>
</dbReference>
<keyword evidence="3" id="KW-1185">Reference proteome</keyword>
<dbReference type="Proteomes" id="UP000619293">
    <property type="component" value="Unassembled WGS sequence"/>
</dbReference>
<proteinExistence type="predicted"/>
<dbReference type="AlphaFoldDB" id="A0A8J3K482"/>
<evidence type="ECO:0000313" key="3">
    <source>
        <dbReference type="Proteomes" id="UP000619293"/>
    </source>
</evidence>
<keyword evidence="1" id="KW-0472">Membrane</keyword>
<accession>A0A8J3K482</accession>
<organism evidence="2 3">
    <name type="scientific">Catellatospora chokoriensis</name>
    <dbReference type="NCBI Taxonomy" id="310353"/>
    <lineage>
        <taxon>Bacteria</taxon>
        <taxon>Bacillati</taxon>
        <taxon>Actinomycetota</taxon>
        <taxon>Actinomycetes</taxon>
        <taxon>Micromonosporales</taxon>
        <taxon>Micromonosporaceae</taxon>
        <taxon>Catellatospora</taxon>
    </lineage>
</organism>
<keyword evidence="1" id="KW-1133">Transmembrane helix</keyword>
<evidence type="ECO:0000256" key="1">
    <source>
        <dbReference type="SAM" id="Phobius"/>
    </source>
</evidence>
<keyword evidence="1" id="KW-0812">Transmembrane</keyword>
<comment type="caution">
    <text evidence="2">The sequence shown here is derived from an EMBL/GenBank/DDBJ whole genome shotgun (WGS) entry which is preliminary data.</text>
</comment>
<reference evidence="2 3" key="1">
    <citation type="submission" date="2021-01" db="EMBL/GenBank/DDBJ databases">
        <title>Whole genome shotgun sequence of Catellatospora chokoriensis NBRC 107358.</title>
        <authorList>
            <person name="Komaki H."/>
            <person name="Tamura T."/>
        </authorList>
    </citation>
    <scope>NUCLEOTIDE SEQUENCE [LARGE SCALE GENOMIC DNA]</scope>
    <source>
        <strain evidence="2 3">NBRC 107358</strain>
    </source>
</reference>
<evidence type="ECO:0000313" key="2">
    <source>
        <dbReference type="EMBL" id="GIF90420.1"/>
    </source>
</evidence>
<feature type="transmembrane region" description="Helical" evidence="1">
    <location>
        <begin position="39"/>
        <end position="57"/>
    </location>
</feature>
<gene>
    <name evidence="2" type="ORF">Cch02nite_38640</name>
</gene>
<feature type="transmembrane region" description="Helical" evidence="1">
    <location>
        <begin position="132"/>
        <end position="150"/>
    </location>
</feature>